<comment type="caution">
    <text evidence="3">The sequence shown here is derived from an EMBL/GenBank/DDBJ whole genome shotgun (WGS) entry which is preliminary data.</text>
</comment>
<reference evidence="3" key="3">
    <citation type="journal article" date="2022" name="bioRxiv">
        <title>A global pangenome for the wheat fungal pathogen Pyrenophora tritici-repentis and prediction of effector protein structural homology.</title>
        <authorList>
            <person name="Moolhuijzen P."/>
            <person name="See P.T."/>
            <person name="Shi G."/>
            <person name="Powell H.R."/>
            <person name="Cockram J."/>
            <person name="Jorgensen L.N."/>
            <person name="Benslimane H."/>
            <person name="Strelkov S.E."/>
            <person name="Turner J."/>
            <person name="Liu Z."/>
            <person name="Moffat C.S."/>
        </authorList>
    </citation>
    <scope>NUCLEOTIDE SEQUENCE</scope>
    <source>
        <strain evidence="3">86-124</strain>
    </source>
</reference>
<evidence type="ECO:0000256" key="1">
    <source>
        <dbReference type="SAM" id="MobiDB-lite"/>
    </source>
</evidence>
<accession>A0A316ZQX8</accession>
<evidence type="ECO:0000313" key="2">
    <source>
        <dbReference type="EMBL" id="KAF7579083.1"/>
    </source>
</evidence>
<organism evidence="3 4">
    <name type="scientific">Pyrenophora tritici-repentis</name>
    <dbReference type="NCBI Taxonomy" id="45151"/>
    <lineage>
        <taxon>Eukaryota</taxon>
        <taxon>Fungi</taxon>
        <taxon>Dikarya</taxon>
        <taxon>Ascomycota</taxon>
        <taxon>Pezizomycotina</taxon>
        <taxon>Dothideomycetes</taxon>
        <taxon>Pleosporomycetidae</taxon>
        <taxon>Pleosporales</taxon>
        <taxon>Pleosporineae</taxon>
        <taxon>Pleosporaceae</taxon>
        <taxon>Pyrenophora</taxon>
    </lineage>
</organism>
<feature type="compositionally biased region" description="Basic and acidic residues" evidence="1">
    <location>
        <begin position="47"/>
        <end position="61"/>
    </location>
</feature>
<dbReference type="AlphaFoldDB" id="A0A316ZQX8"/>
<dbReference type="EMBL" id="NRDI02000010">
    <property type="protein sequence ID" value="KAI1512951.1"/>
    <property type="molecule type" value="Genomic_DNA"/>
</dbReference>
<dbReference type="Proteomes" id="UP000245464">
    <property type="component" value="Chromosome 1"/>
</dbReference>
<dbReference type="Proteomes" id="UP000249757">
    <property type="component" value="Unassembled WGS sequence"/>
</dbReference>
<evidence type="ECO:0000313" key="3">
    <source>
        <dbReference type="EMBL" id="KAI1512951.1"/>
    </source>
</evidence>
<keyword evidence="4" id="KW-1185">Reference proteome</keyword>
<protein>
    <submittedName>
        <fullName evidence="3">Uncharacterized protein</fullName>
    </submittedName>
</protein>
<proteinExistence type="predicted"/>
<feature type="region of interest" description="Disordered" evidence="1">
    <location>
        <begin position="45"/>
        <end position="70"/>
    </location>
</feature>
<evidence type="ECO:0000313" key="4">
    <source>
        <dbReference type="Proteomes" id="UP000249757"/>
    </source>
</evidence>
<dbReference type="EMBL" id="NQIK02000001">
    <property type="protein sequence ID" value="KAF7579083.1"/>
    <property type="molecule type" value="Genomic_DNA"/>
</dbReference>
<name>A0A316ZQX8_9PLEO</name>
<sequence length="70" mass="8225">MTRKQVLTAMKNMFEEVQREKYRDEIDYNTLKPPAAIWAAYKTNRMSAHDQRQDDCKKATEGEESNQNNG</sequence>
<reference evidence="3" key="2">
    <citation type="submission" date="2021-05" db="EMBL/GenBank/DDBJ databases">
        <authorList>
            <person name="Moolhuijzen P.M."/>
            <person name="Moffat C.S."/>
        </authorList>
    </citation>
    <scope>NUCLEOTIDE SEQUENCE</scope>
    <source>
        <strain evidence="3">86-124</strain>
    </source>
</reference>
<reference evidence="4" key="4">
    <citation type="journal article" date="2022" name="Microb. Genom.">
        <title>A global pangenome for the wheat fungal pathogen Pyrenophora tritici-repentis and prediction of effector protein structural homology.</title>
        <authorList>
            <person name="Moolhuijzen P.M."/>
            <person name="See P.T."/>
            <person name="Shi G."/>
            <person name="Powell H.R."/>
            <person name="Cockram J."/>
            <person name="Jorgensen L.N."/>
            <person name="Benslimane H."/>
            <person name="Strelkov S.E."/>
            <person name="Turner J."/>
            <person name="Liu Z."/>
            <person name="Moffat C.S."/>
        </authorList>
    </citation>
    <scope>NUCLEOTIDE SEQUENCE [LARGE SCALE GENOMIC DNA]</scope>
</reference>
<reference evidence="2" key="1">
    <citation type="journal article" date="2018" name="BMC Genomics">
        <title>Comparative genomics of the wheat fungal pathogen Pyrenophora tritici-repentis reveals chromosomal variations and genome plasticity.</title>
        <authorList>
            <person name="Moolhuijzen P."/>
            <person name="See P.T."/>
            <person name="Hane J.K."/>
            <person name="Shi G."/>
            <person name="Liu Z."/>
            <person name="Oliver R.P."/>
            <person name="Moffat C.S."/>
        </authorList>
    </citation>
    <scope>NUCLEOTIDE SEQUENCE [LARGE SCALE GENOMIC DNA]</scope>
    <source>
        <strain evidence="2">M4</strain>
    </source>
</reference>
<gene>
    <name evidence="3" type="ORF">Ptr86124_007971</name>
    <name evidence="2" type="ORF">PtrM4_033230</name>
</gene>